<evidence type="ECO:0000256" key="4">
    <source>
        <dbReference type="ARBA" id="ARBA00023002"/>
    </source>
</evidence>
<organism evidence="8 9">
    <name type="scientific">Podospora didyma</name>
    <dbReference type="NCBI Taxonomy" id="330526"/>
    <lineage>
        <taxon>Eukaryota</taxon>
        <taxon>Fungi</taxon>
        <taxon>Dikarya</taxon>
        <taxon>Ascomycota</taxon>
        <taxon>Pezizomycotina</taxon>
        <taxon>Sordariomycetes</taxon>
        <taxon>Sordariomycetidae</taxon>
        <taxon>Sordariales</taxon>
        <taxon>Podosporaceae</taxon>
        <taxon>Podospora</taxon>
    </lineage>
</organism>
<dbReference type="EMBL" id="JAULSW010000005">
    <property type="protein sequence ID" value="KAK3381529.1"/>
    <property type="molecule type" value="Genomic_DNA"/>
</dbReference>
<accession>A0AAE0NHE1</accession>
<evidence type="ECO:0000313" key="9">
    <source>
        <dbReference type="Proteomes" id="UP001285441"/>
    </source>
</evidence>
<dbReference type="Proteomes" id="UP001285441">
    <property type="component" value="Unassembled WGS sequence"/>
</dbReference>
<keyword evidence="2" id="KW-0521">NADP</keyword>
<dbReference type="InterPro" id="IPR051593">
    <property type="entry name" value="Ergosterol_Biosynth_ERG27"/>
</dbReference>
<feature type="region of interest" description="Disordered" evidence="7">
    <location>
        <begin position="427"/>
        <end position="449"/>
    </location>
</feature>
<evidence type="ECO:0000256" key="2">
    <source>
        <dbReference type="ARBA" id="ARBA00022857"/>
    </source>
</evidence>
<sequence>MPPAPWESVPSHETYFALVTGANSGIGFGIGQRLIDEYLATRSLTSHIVVIPTTRSVKKSNETVYALRQHVKQLAETSTALRSRAGPSYELRDTTRRVHILSVQLDLCNLATVRRAAEQLVHGTLNSPPPPPQPQATTTSSSSSFDDDDDDFFEPLVDVRIPRLDVVIFNAGIGGWTGLDWYKVAHNILTRGLVQATTWPTFKAATGGYVVNPLPDAKDPLSVPKVGEVFCANLFGHYLFAHAIVPLLSRPSSTLAPGRIIWESSIEGTWADLSLDDFQGIRSREAYESAKRLTDVLALTAALPSTRPYTKSYLSSSSSDPTNNNNDNITPPKIYLVHPGVVQTTLFPLNAFMFFWYRIVLYIARFLGSPWHPITAYNGAVAPVWLALQEQAALDAAGAERVKWGSSTDRSGECRVKKTEVEGWGWDGTVDDSGASKEEKKDKKDKDNQMVGKLVGRRYGAVDLTEERRRDFETLGAVCWEKMEKLRAEWEKRIEDSLSG</sequence>
<dbReference type="PANTHER" id="PTHR43647:SF1">
    <property type="entry name" value="3-KETO-STEROID REDUCTASE ERG27"/>
    <property type="match status" value="1"/>
</dbReference>
<dbReference type="GO" id="GO:0006696">
    <property type="term" value="P:ergosterol biosynthetic process"/>
    <property type="evidence" value="ECO:0007669"/>
    <property type="project" value="TreeGrafter"/>
</dbReference>
<proteinExistence type="inferred from homology"/>
<dbReference type="PANTHER" id="PTHR43647">
    <property type="entry name" value="DEHYDROGENASE"/>
    <property type="match status" value="1"/>
</dbReference>
<feature type="compositionally biased region" description="Basic and acidic residues" evidence="7">
    <location>
        <begin position="434"/>
        <end position="448"/>
    </location>
</feature>
<keyword evidence="5" id="KW-0443">Lipid metabolism</keyword>
<evidence type="ECO:0000256" key="3">
    <source>
        <dbReference type="ARBA" id="ARBA00022955"/>
    </source>
</evidence>
<gene>
    <name evidence="8" type="ORF">B0H63DRAFT_397196</name>
</gene>
<comment type="similarity">
    <text evidence="6">Belongs to the short-chain dehydrogenases/reductases (SDR) family. ERG27 subfamily.</text>
</comment>
<comment type="caution">
    <text evidence="8">The sequence shown here is derived from an EMBL/GenBank/DDBJ whole genome shotgun (WGS) entry which is preliminary data.</text>
</comment>
<dbReference type="SUPFAM" id="SSF51735">
    <property type="entry name" value="NAD(P)-binding Rossmann-fold domains"/>
    <property type="match status" value="1"/>
</dbReference>
<evidence type="ECO:0008006" key="10">
    <source>
        <dbReference type="Google" id="ProtNLM"/>
    </source>
</evidence>
<evidence type="ECO:0000256" key="5">
    <source>
        <dbReference type="ARBA" id="ARBA00023098"/>
    </source>
</evidence>
<feature type="region of interest" description="Disordered" evidence="7">
    <location>
        <begin position="122"/>
        <end position="146"/>
    </location>
</feature>
<keyword evidence="1" id="KW-0444">Lipid biosynthesis</keyword>
<evidence type="ECO:0000256" key="6">
    <source>
        <dbReference type="ARBA" id="ARBA00023593"/>
    </source>
</evidence>
<evidence type="ECO:0000313" key="8">
    <source>
        <dbReference type="EMBL" id="KAK3381529.1"/>
    </source>
</evidence>
<name>A0AAE0NHE1_9PEZI</name>
<dbReference type="InterPro" id="IPR036291">
    <property type="entry name" value="NAD(P)-bd_dom_sf"/>
</dbReference>
<dbReference type="GO" id="GO:0005789">
    <property type="term" value="C:endoplasmic reticulum membrane"/>
    <property type="evidence" value="ECO:0007669"/>
    <property type="project" value="TreeGrafter"/>
</dbReference>
<reference evidence="8" key="1">
    <citation type="journal article" date="2023" name="Mol. Phylogenet. Evol.">
        <title>Genome-scale phylogeny and comparative genomics of the fungal order Sordariales.</title>
        <authorList>
            <person name="Hensen N."/>
            <person name="Bonometti L."/>
            <person name="Westerberg I."/>
            <person name="Brannstrom I.O."/>
            <person name="Guillou S."/>
            <person name="Cros-Aarteil S."/>
            <person name="Calhoun S."/>
            <person name="Haridas S."/>
            <person name="Kuo A."/>
            <person name="Mondo S."/>
            <person name="Pangilinan J."/>
            <person name="Riley R."/>
            <person name="LaButti K."/>
            <person name="Andreopoulos B."/>
            <person name="Lipzen A."/>
            <person name="Chen C."/>
            <person name="Yan M."/>
            <person name="Daum C."/>
            <person name="Ng V."/>
            <person name="Clum A."/>
            <person name="Steindorff A."/>
            <person name="Ohm R.A."/>
            <person name="Martin F."/>
            <person name="Silar P."/>
            <person name="Natvig D.O."/>
            <person name="Lalanne C."/>
            <person name="Gautier V."/>
            <person name="Ament-Velasquez S.L."/>
            <person name="Kruys A."/>
            <person name="Hutchinson M.I."/>
            <person name="Powell A.J."/>
            <person name="Barry K."/>
            <person name="Miller A.N."/>
            <person name="Grigoriev I.V."/>
            <person name="Debuchy R."/>
            <person name="Gladieux P."/>
            <person name="Hiltunen Thoren M."/>
            <person name="Johannesson H."/>
        </authorList>
    </citation>
    <scope>NUCLEOTIDE SEQUENCE</scope>
    <source>
        <strain evidence="8">CBS 232.78</strain>
    </source>
</reference>
<feature type="compositionally biased region" description="Low complexity" evidence="7">
    <location>
        <begin position="135"/>
        <end position="144"/>
    </location>
</feature>
<dbReference type="AlphaFoldDB" id="A0AAE0NHE1"/>
<dbReference type="Gene3D" id="3.40.50.720">
    <property type="entry name" value="NAD(P)-binding Rossmann-like Domain"/>
    <property type="match status" value="1"/>
</dbReference>
<dbReference type="GO" id="GO:0000253">
    <property type="term" value="F:3-beta-hydroxysteroid 3-dehydrogenase (NADP+) activity"/>
    <property type="evidence" value="ECO:0007669"/>
    <property type="project" value="TreeGrafter"/>
</dbReference>
<reference evidence="8" key="2">
    <citation type="submission" date="2023-06" db="EMBL/GenBank/DDBJ databases">
        <authorList>
            <consortium name="Lawrence Berkeley National Laboratory"/>
            <person name="Haridas S."/>
            <person name="Hensen N."/>
            <person name="Bonometti L."/>
            <person name="Westerberg I."/>
            <person name="Brannstrom I.O."/>
            <person name="Guillou S."/>
            <person name="Cros-Aarteil S."/>
            <person name="Calhoun S."/>
            <person name="Kuo A."/>
            <person name="Mondo S."/>
            <person name="Pangilinan J."/>
            <person name="Riley R."/>
            <person name="LaButti K."/>
            <person name="Andreopoulos B."/>
            <person name="Lipzen A."/>
            <person name="Chen C."/>
            <person name="Yanf M."/>
            <person name="Daum C."/>
            <person name="Ng V."/>
            <person name="Clum A."/>
            <person name="Steindorff A."/>
            <person name="Ohm R."/>
            <person name="Martin F."/>
            <person name="Silar P."/>
            <person name="Natvig D."/>
            <person name="Lalanne C."/>
            <person name="Gautier V."/>
            <person name="Ament-velasquez S.L."/>
            <person name="Kruys A."/>
            <person name="Hutchinson M.I."/>
            <person name="Powell A.J."/>
            <person name="Barry K."/>
            <person name="Miller A.N."/>
            <person name="Grigoriev I.V."/>
            <person name="Debuchy R."/>
            <person name="Gladieux P."/>
            <person name="Thoren M.H."/>
            <person name="Johannesson H."/>
        </authorList>
    </citation>
    <scope>NUCLEOTIDE SEQUENCE</scope>
    <source>
        <strain evidence="8">CBS 232.78</strain>
    </source>
</reference>
<keyword evidence="3" id="KW-0752">Steroid biosynthesis</keyword>
<dbReference type="GO" id="GO:0005741">
    <property type="term" value="C:mitochondrial outer membrane"/>
    <property type="evidence" value="ECO:0007669"/>
    <property type="project" value="TreeGrafter"/>
</dbReference>
<dbReference type="GO" id="GO:0005811">
    <property type="term" value="C:lipid droplet"/>
    <property type="evidence" value="ECO:0007669"/>
    <property type="project" value="TreeGrafter"/>
</dbReference>
<keyword evidence="9" id="KW-1185">Reference proteome</keyword>
<keyword evidence="4" id="KW-0560">Oxidoreductase</keyword>
<evidence type="ECO:0000256" key="7">
    <source>
        <dbReference type="SAM" id="MobiDB-lite"/>
    </source>
</evidence>
<evidence type="ECO:0000256" key="1">
    <source>
        <dbReference type="ARBA" id="ARBA00022516"/>
    </source>
</evidence>
<protein>
    <recommendedName>
        <fullName evidence="10">3-keto-steroid reductase</fullName>
    </recommendedName>
</protein>